<name>A0A363NQG3_9SPHI</name>
<keyword evidence="3" id="KW-1185">Reference proteome</keyword>
<sequence length="88" mass="10459">MNKYLRKGLREIIIGTLFVILGYYLMEQRSNWYKLAMIIGVITFGIGILTLIYRMIRKVDRDALIEMREEAHKEEIHKKEKEGDAEQN</sequence>
<organism evidence="2 3">
    <name type="scientific">Sphingobacterium athyrii</name>
    <dbReference type="NCBI Taxonomy" id="2152717"/>
    <lineage>
        <taxon>Bacteria</taxon>
        <taxon>Pseudomonadati</taxon>
        <taxon>Bacteroidota</taxon>
        <taxon>Sphingobacteriia</taxon>
        <taxon>Sphingobacteriales</taxon>
        <taxon>Sphingobacteriaceae</taxon>
        <taxon>Sphingobacterium</taxon>
    </lineage>
</organism>
<accession>A0A363NQG3</accession>
<protein>
    <submittedName>
        <fullName evidence="2">Signal peptidase</fullName>
    </submittedName>
</protein>
<keyword evidence="1" id="KW-0472">Membrane</keyword>
<proteinExistence type="predicted"/>
<dbReference type="EMBL" id="QCXX01000005">
    <property type="protein sequence ID" value="PUV23046.1"/>
    <property type="molecule type" value="Genomic_DNA"/>
</dbReference>
<reference evidence="2 3" key="1">
    <citation type="submission" date="2018-04" db="EMBL/GenBank/DDBJ databases">
        <title>Sphingobacterium sp. M46 Genome.</title>
        <authorList>
            <person name="Cheng J."/>
            <person name="Li Y."/>
        </authorList>
    </citation>
    <scope>NUCLEOTIDE SEQUENCE [LARGE SCALE GENOMIC DNA]</scope>
    <source>
        <strain evidence="2 3">M46</strain>
    </source>
</reference>
<dbReference type="AlphaFoldDB" id="A0A363NQG3"/>
<keyword evidence="1" id="KW-1133">Transmembrane helix</keyword>
<dbReference type="OrthoDB" id="713823at2"/>
<gene>
    <name evidence="2" type="ORF">DCO56_19215</name>
</gene>
<evidence type="ECO:0000313" key="3">
    <source>
        <dbReference type="Proteomes" id="UP000250831"/>
    </source>
</evidence>
<comment type="caution">
    <text evidence="2">The sequence shown here is derived from an EMBL/GenBank/DDBJ whole genome shotgun (WGS) entry which is preliminary data.</text>
</comment>
<evidence type="ECO:0000256" key="1">
    <source>
        <dbReference type="SAM" id="Phobius"/>
    </source>
</evidence>
<feature type="transmembrane region" description="Helical" evidence="1">
    <location>
        <begin position="32"/>
        <end position="53"/>
    </location>
</feature>
<evidence type="ECO:0000313" key="2">
    <source>
        <dbReference type="EMBL" id="PUV23046.1"/>
    </source>
</evidence>
<feature type="transmembrane region" description="Helical" evidence="1">
    <location>
        <begin position="9"/>
        <end position="26"/>
    </location>
</feature>
<keyword evidence="1" id="KW-0812">Transmembrane</keyword>
<dbReference type="Proteomes" id="UP000250831">
    <property type="component" value="Unassembled WGS sequence"/>
</dbReference>
<dbReference type="RefSeq" id="WP_108635376.1">
    <property type="nucleotide sequence ID" value="NZ_QCXX01000005.1"/>
</dbReference>